<sequence>MNTEAHVRVSRKARLEALHQQLAESVAALVTGEDWKRALTFAAQFRSRSFNNTMLIYAQHFSAHQEGRVPNPTPTYVAGFRQWHSLGRHVEKGQHGYGILAPVTARFASRTPSDPGSWHRLARGEIPTAGETVRSRLVGLKPTHVWDVSQTAGAPLPELPRPDLLQGQAPDGLWDGLADQITARGHELRLVSTAAAIGGANGQTDFLTREVSIRMDMDDAAQAKTLAHELGHVLLHAPAQNGGANGISAAATSEVAAEATLHRGIAEVEAESVALMVGAAHGLDTSAYTIPYVSTWASSVPGKTPVEVVASTAERVRSTALGILDNLDTTKVGDGTPPGLDRDALDHRAGTEPVTRTPRRDQTALTL</sequence>
<feature type="domain" description="N-terminal" evidence="2">
    <location>
        <begin position="34"/>
        <end position="103"/>
    </location>
</feature>
<proteinExistence type="predicted"/>
<dbReference type="InterPro" id="IPR013610">
    <property type="entry name" value="ArdC_N"/>
</dbReference>
<evidence type="ECO:0000313" key="3">
    <source>
        <dbReference type="EMBL" id="MFC6044762.1"/>
    </source>
</evidence>
<dbReference type="EMBL" id="JBHSRJ010000005">
    <property type="protein sequence ID" value="MFC6044762.1"/>
    <property type="molecule type" value="Genomic_DNA"/>
</dbReference>
<protein>
    <submittedName>
        <fullName evidence="3">ArdC-like ssDNA-binding domain-containing protein</fullName>
    </submittedName>
</protein>
<comment type="caution">
    <text evidence="3">The sequence shown here is derived from an EMBL/GenBank/DDBJ whole genome shotgun (WGS) entry which is preliminary data.</text>
</comment>
<feature type="compositionally biased region" description="Basic and acidic residues" evidence="1">
    <location>
        <begin position="358"/>
        <end position="367"/>
    </location>
</feature>
<reference evidence="4" key="1">
    <citation type="journal article" date="2019" name="Int. J. Syst. Evol. Microbiol.">
        <title>The Global Catalogue of Microorganisms (GCM) 10K type strain sequencing project: providing services to taxonomists for standard genome sequencing and annotation.</title>
        <authorList>
            <consortium name="The Broad Institute Genomics Platform"/>
            <consortium name="The Broad Institute Genome Sequencing Center for Infectious Disease"/>
            <person name="Wu L."/>
            <person name="Ma J."/>
        </authorList>
    </citation>
    <scope>NUCLEOTIDE SEQUENCE [LARGE SCALE GENOMIC DNA]</scope>
    <source>
        <strain evidence="4">CCUG 54522</strain>
    </source>
</reference>
<dbReference type="Pfam" id="PF08401">
    <property type="entry name" value="ArdcN"/>
    <property type="match status" value="1"/>
</dbReference>
<name>A0ABW1LNJ2_9ACTN</name>
<gene>
    <name evidence="3" type="ORF">ACFPYL_16855</name>
</gene>
<accession>A0ABW1LNJ2</accession>
<organism evidence="3 4">
    <name type="scientific">Nocardioides hankookensis</name>
    <dbReference type="NCBI Taxonomy" id="443157"/>
    <lineage>
        <taxon>Bacteria</taxon>
        <taxon>Bacillati</taxon>
        <taxon>Actinomycetota</taxon>
        <taxon>Actinomycetes</taxon>
        <taxon>Propionibacteriales</taxon>
        <taxon>Nocardioidaceae</taxon>
        <taxon>Nocardioides</taxon>
    </lineage>
</organism>
<evidence type="ECO:0000313" key="4">
    <source>
        <dbReference type="Proteomes" id="UP001596135"/>
    </source>
</evidence>
<keyword evidence="4" id="KW-1185">Reference proteome</keyword>
<dbReference type="RefSeq" id="WP_379156700.1">
    <property type="nucleotide sequence ID" value="NZ_JBHSRJ010000005.1"/>
</dbReference>
<feature type="region of interest" description="Disordered" evidence="1">
    <location>
        <begin position="329"/>
        <end position="367"/>
    </location>
</feature>
<evidence type="ECO:0000256" key="1">
    <source>
        <dbReference type="SAM" id="MobiDB-lite"/>
    </source>
</evidence>
<evidence type="ECO:0000259" key="2">
    <source>
        <dbReference type="Pfam" id="PF08401"/>
    </source>
</evidence>
<dbReference type="Proteomes" id="UP001596135">
    <property type="component" value="Unassembled WGS sequence"/>
</dbReference>
<feature type="compositionally biased region" description="Basic and acidic residues" evidence="1">
    <location>
        <begin position="340"/>
        <end position="350"/>
    </location>
</feature>